<dbReference type="PRINTS" id="PR00080">
    <property type="entry name" value="SDRFAMILY"/>
</dbReference>
<comment type="similarity">
    <text evidence="1 3">Belongs to the short-chain dehydrogenases/reductases (SDR) family.</text>
</comment>
<keyword evidence="2" id="KW-0560">Oxidoreductase</keyword>
<dbReference type="PROSITE" id="PS00061">
    <property type="entry name" value="ADH_SHORT"/>
    <property type="match status" value="1"/>
</dbReference>
<evidence type="ECO:0000313" key="5">
    <source>
        <dbReference type="Proteomes" id="UP001157186"/>
    </source>
</evidence>
<dbReference type="Gene3D" id="3.40.50.720">
    <property type="entry name" value="NAD(P)-binding Rossmann-like Domain"/>
    <property type="match status" value="1"/>
</dbReference>
<name>A0ABQ6GU98_9GAMM</name>
<protein>
    <submittedName>
        <fullName evidence="4">Oxidoreductase DltE</fullName>
    </submittedName>
</protein>
<dbReference type="Pfam" id="PF00106">
    <property type="entry name" value="adh_short"/>
    <property type="match status" value="1"/>
</dbReference>
<evidence type="ECO:0000256" key="2">
    <source>
        <dbReference type="ARBA" id="ARBA00023002"/>
    </source>
</evidence>
<gene>
    <name evidence="4" type="primary">dltE</name>
    <name evidence="4" type="ORF">tinsulaeT_10760</name>
</gene>
<dbReference type="InterPro" id="IPR036291">
    <property type="entry name" value="NAD(P)-bd_dom_sf"/>
</dbReference>
<sequence>MQLINKNILITGATSGIGLELVEQLYKKNTIYIIARNQKKINTLKEKFALVKVFKADLNNIDELKLVSEALRSETPHLDVLINNAAVQYTPTFIDDDFDFDSIEREITTNFTSLCCLTHLLLPLLNHEKPAAILNVNSGLSLVPKKTSAIYCATKGALNIFSQSLRYQLQHTNIKVMQAFLPLVDTAMTKGRGKGKMSPSKVSALIIDGIEKSVDDNDIGKVKLLRILLRFLPFIARNIMRNH</sequence>
<evidence type="ECO:0000313" key="4">
    <source>
        <dbReference type="EMBL" id="GLX77736.1"/>
    </source>
</evidence>
<dbReference type="Proteomes" id="UP001157186">
    <property type="component" value="Unassembled WGS sequence"/>
</dbReference>
<dbReference type="PANTHER" id="PTHR44196:SF1">
    <property type="entry name" value="DEHYDROGENASE_REDUCTASE SDR FAMILY MEMBER 7B"/>
    <property type="match status" value="1"/>
</dbReference>
<reference evidence="4 5" key="1">
    <citation type="submission" date="2023-03" db="EMBL/GenBank/DDBJ databases">
        <title>Draft genome sequence of Thalassotalea insulae KCTC 62186T.</title>
        <authorList>
            <person name="Sawabe T."/>
        </authorList>
    </citation>
    <scope>NUCLEOTIDE SEQUENCE [LARGE SCALE GENOMIC DNA]</scope>
    <source>
        <strain evidence="4 5">KCTC 62186</strain>
    </source>
</reference>
<dbReference type="PANTHER" id="PTHR44196">
    <property type="entry name" value="DEHYDROGENASE/REDUCTASE SDR FAMILY MEMBER 7B"/>
    <property type="match status" value="1"/>
</dbReference>
<keyword evidence="5" id="KW-1185">Reference proteome</keyword>
<evidence type="ECO:0000256" key="1">
    <source>
        <dbReference type="ARBA" id="ARBA00006484"/>
    </source>
</evidence>
<dbReference type="EMBL" id="BSST01000001">
    <property type="protein sequence ID" value="GLX77736.1"/>
    <property type="molecule type" value="Genomic_DNA"/>
</dbReference>
<dbReference type="InterPro" id="IPR002347">
    <property type="entry name" value="SDR_fam"/>
</dbReference>
<evidence type="ECO:0000256" key="3">
    <source>
        <dbReference type="RuleBase" id="RU000363"/>
    </source>
</evidence>
<comment type="caution">
    <text evidence="4">The sequence shown here is derived from an EMBL/GenBank/DDBJ whole genome shotgun (WGS) entry which is preliminary data.</text>
</comment>
<dbReference type="SUPFAM" id="SSF51735">
    <property type="entry name" value="NAD(P)-binding Rossmann-fold domains"/>
    <property type="match status" value="1"/>
</dbReference>
<accession>A0ABQ6GU98</accession>
<organism evidence="4 5">
    <name type="scientific">Thalassotalea insulae</name>
    <dbReference type="NCBI Taxonomy" id="2056778"/>
    <lineage>
        <taxon>Bacteria</taxon>
        <taxon>Pseudomonadati</taxon>
        <taxon>Pseudomonadota</taxon>
        <taxon>Gammaproteobacteria</taxon>
        <taxon>Alteromonadales</taxon>
        <taxon>Colwelliaceae</taxon>
        <taxon>Thalassotalea</taxon>
    </lineage>
</organism>
<proteinExistence type="inferred from homology"/>
<dbReference type="InterPro" id="IPR020904">
    <property type="entry name" value="Sc_DH/Rdtase_CS"/>
</dbReference>
<dbReference type="PRINTS" id="PR00081">
    <property type="entry name" value="GDHRDH"/>
</dbReference>
<dbReference type="RefSeq" id="WP_284243629.1">
    <property type="nucleotide sequence ID" value="NZ_BSST01000001.1"/>
</dbReference>